<keyword evidence="2" id="KW-0696">RNA-directed RNA polymerase</keyword>
<keyword evidence="5" id="KW-0547">Nucleotide-binding</keyword>
<protein>
    <recommendedName>
        <fullName evidence="1">Replicase large subunit</fullName>
    </recommendedName>
</protein>
<dbReference type="EMBL" id="AJ252151">
    <property type="protein sequence ID" value="CAC20155.1"/>
    <property type="molecule type" value="Genomic_RNA"/>
</dbReference>
<dbReference type="Pfam" id="PF01660">
    <property type="entry name" value="Vmethyltransf"/>
    <property type="match status" value="1"/>
</dbReference>
<feature type="domain" description="Alphavirus-like MT" evidence="12">
    <location>
        <begin position="82"/>
        <end position="302"/>
    </location>
</feature>
<evidence type="ECO:0000256" key="8">
    <source>
        <dbReference type="ARBA" id="ARBA00022953"/>
    </source>
</evidence>
<evidence type="ECO:0000256" key="6">
    <source>
        <dbReference type="ARBA" id="ARBA00022801"/>
    </source>
</evidence>
<evidence type="ECO:0000256" key="1">
    <source>
        <dbReference type="ARBA" id="ARBA00013540"/>
    </source>
</evidence>
<dbReference type="PROSITE" id="PS51743">
    <property type="entry name" value="ALPHAVIRUS_MT"/>
    <property type="match status" value="1"/>
</dbReference>
<dbReference type="Pfam" id="PF08456">
    <property type="entry name" value="Vmethyltransf_C"/>
    <property type="match status" value="1"/>
</dbReference>
<dbReference type="GO" id="GO:0006351">
    <property type="term" value="P:DNA-templated transcription"/>
    <property type="evidence" value="ECO:0007669"/>
    <property type="project" value="InterPro"/>
</dbReference>
<evidence type="ECO:0000259" key="10">
    <source>
        <dbReference type="PROSITE" id="PS50507"/>
    </source>
</evidence>
<sequence length="1816" mass="207771">MPIDSSSILGIISEEDVVRAAISTSATKFGSQLHGTVCDHVKETYLDAVERQKIKKKIDVRRDLSQEQLQLLNDLYPERHIVSSNCERGTHSFAAASRKIETDLLLSRIPKKAWVYDIGGNWATHVKRNDGRRVHCCCPTLDIRDAGRKTTRWASIEKYQDEKETIPVEIGEKLKRIQEDENSIYANLKAGRCQPEDLNGKWYCGNKFEECVFTAERAYAMAIHSIYDIDLMDLANALEEKRIRIMSGTFLFSVDLLLGKKQGRLPTMDGFFEVEGDYVKYGFHNDTNPGYKHKLSQLMKYLTKTFVTAKGGSIYYLELTELRGDVMFFTMTDATEARMNGVVQDESFKCIPMEDNGNVVFPLFEVDKRSDTLCFSEILLPRDFVQRAVEYTGRLKGNQLTAENVNTYLTSTNNTIIIGGSSKKNVNKVDSLLIAQITTTLVVWTELMHARQKAVMELLRLQMKKDVDFKSLAHAAFLKVFGKVSFYQKALRSFANWISYCHGSDAIHFRPVPLYVEITDRVKLWKTYAPNQGFVLDMEDLDEKIKLHEITEREKYDVSRHIVSTKLGELATGDYGTSERACDVVRTDNRRKTDFGDLMEGEVATNFIDSWCEKDDHFNFSYDDAESKYVWCAKLLRMVWDTLIPPMEFAPVYVDDKDASIRIASRIEKREKNDAEVTTDGASGFVGTERKEFDAAVNFLTVAGNKITDELKAQRTEVAAVANAVVAQNKLYTESEVSNAVKLWADVDDEFLGEEETTTPVADTTDHASVIEKNFENLQQGSSSNSAPTVVVRENLFVRNDMGPSAVTSDDCSTEGELREKSWASLAEEESDSSYYLNTAIISGKVQKSALPKAPDFSKYATFQAKAKQEALWYLQCKIVSDRTTLRSIIDDHLRGMFHNDTCELPKDSAFLDYTTDNGGTWMYGKPSRYGHSYGVGFSLNSKREITKCELVKLMWNYDGKGQISQKPVNTKAFSYLLLSELTFMMNELLIFCNLQKVIKKKERTKHALITLRDGVPGCGKSTWIVENANPMKDMVLSMCKEATEDLKEKFAKRLKCTETALRRVRTVDSFLMHDYDKFRAATVHFDEALMAHAGMVYFCADILGAKRVLCQGDSQQIPFINRVESITLKYAKLQIDDTEYVRLTYRSPIDVAHYLTKKSYYSGGRVLTKNTTLRSMNTVGPRDAKPMTSVHCVPYHRDTQYLTFTQSEKADLYKALRNRGPVNVNTVHETQGKTFDDVIVVRLKTTENEIYPGGRKAQPYEIVATTRHRRSLVYYTAIEDRLFSDINDMRDVMEDKLMKNLSSELAKYRFGSKYESILICDREVRVPDVGNSVILQDFYDRVLPGNSTMDSHFDGYEVATTDITIEVENCKVHPHKNVKVWQDKRGLIPVLRTAMPPKRQNGMVEALLALKKRNMAAPKLQEAVNELEVIDRTISRARSIFLNEDMIDESLVSTRESNMRWWEKQSHTARQQLKSEYRVLHELDLCKYSHNIKGDEKPKNDLTPQREYGALQTVVYPDKIVNALFGPVMKEINERIRMALKPHVVYNSRMNAEELNRTVEFLDPEDEYDAFEIDFSKFDKSKTSLHIRAVIELYKLFGLDDMLSLLWEKSQCQTTVIDRTNGITAYLLYQQKSGNCDTYGSNTWSAALALLESMPLEKAKFMIFGGDDSLILFPKQLCIEDPCRRLASLWNFDCKLFNFRHNMFCGKFLLKIGNKFKFAPDPMKLLTKLGRKDIADGKLLSEIFVSMGDNYCSYRDYRILEQLAVAVQERYRTNEDPTAMLITLKKYIFDFKLLASLFNYSGEFEVCKVGRNFEW</sequence>
<keyword evidence="6" id="KW-0378">Hydrolase</keyword>
<dbReference type="InterPro" id="IPR007094">
    <property type="entry name" value="RNA-dir_pol_PSvirus"/>
</dbReference>
<evidence type="ECO:0000256" key="4">
    <source>
        <dbReference type="ARBA" id="ARBA00022695"/>
    </source>
</evidence>
<dbReference type="GO" id="GO:0003968">
    <property type="term" value="F:RNA-directed RNA polymerase activity"/>
    <property type="evidence" value="ECO:0007669"/>
    <property type="project" value="UniProtKB-KW"/>
</dbReference>
<comment type="catalytic activity">
    <reaction evidence="9">
        <text>ATP + H2O = ADP + phosphate + H(+)</text>
        <dbReference type="Rhea" id="RHEA:13065"/>
        <dbReference type="ChEBI" id="CHEBI:15377"/>
        <dbReference type="ChEBI" id="CHEBI:15378"/>
        <dbReference type="ChEBI" id="CHEBI:30616"/>
        <dbReference type="ChEBI" id="CHEBI:43474"/>
        <dbReference type="ChEBI" id="CHEBI:456216"/>
        <dbReference type="EC" id="3.6.4.13"/>
    </reaction>
</comment>
<dbReference type="InterPro" id="IPR002588">
    <property type="entry name" value="Alphavirus-like_MT_dom"/>
</dbReference>
<dbReference type="PROSITE" id="PS50507">
    <property type="entry name" value="RDRP_SSRNA_POS"/>
    <property type="match status" value="1"/>
</dbReference>
<dbReference type="Gene3D" id="3.40.50.300">
    <property type="entry name" value="P-loop containing nucleotide triphosphate hydrolases"/>
    <property type="match status" value="2"/>
</dbReference>
<dbReference type="InterPro" id="IPR043502">
    <property type="entry name" value="DNA/RNA_pol_sf"/>
</dbReference>
<dbReference type="GO" id="GO:0039694">
    <property type="term" value="P:viral RNA genome replication"/>
    <property type="evidence" value="ECO:0007669"/>
    <property type="project" value="InterPro"/>
</dbReference>
<dbReference type="GO" id="GO:0005524">
    <property type="term" value="F:ATP binding"/>
    <property type="evidence" value="ECO:0007669"/>
    <property type="project" value="UniProtKB-KW"/>
</dbReference>
<dbReference type="InterPro" id="IPR013664">
    <property type="entry name" value="Virgavirus_MeTrfase_C"/>
</dbReference>
<name>Q9DJG6_9VIRU</name>
<keyword evidence="4" id="KW-0548">Nucleotidyltransferase</keyword>
<dbReference type="SUPFAM" id="SSF56672">
    <property type="entry name" value="DNA/RNA polymerases"/>
    <property type="match status" value="1"/>
</dbReference>
<dbReference type="GO" id="GO:0003724">
    <property type="term" value="F:RNA helicase activity"/>
    <property type="evidence" value="ECO:0007669"/>
    <property type="project" value="UniProtKB-EC"/>
</dbReference>
<dbReference type="PROSITE" id="PS51657">
    <property type="entry name" value="PSRV_HELICASE"/>
    <property type="match status" value="1"/>
</dbReference>
<evidence type="ECO:0000256" key="5">
    <source>
        <dbReference type="ARBA" id="ARBA00022741"/>
    </source>
</evidence>
<keyword evidence="3" id="KW-0808">Transferase</keyword>
<dbReference type="CDD" id="cd23251">
    <property type="entry name" value="Virgaviridae_RdRp"/>
    <property type="match status" value="1"/>
</dbReference>
<keyword evidence="7" id="KW-0067">ATP-binding</keyword>
<evidence type="ECO:0000256" key="7">
    <source>
        <dbReference type="ARBA" id="ARBA00022840"/>
    </source>
</evidence>
<organism evidence="13">
    <name type="scientific">Soil-borne cereal mosaic virus</name>
    <dbReference type="NCBI Taxonomy" id="100887"/>
    <lineage>
        <taxon>Viruses</taxon>
        <taxon>Riboviria</taxon>
        <taxon>Orthornavirae</taxon>
        <taxon>Kitrinoviricota</taxon>
        <taxon>Alsuviricetes</taxon>
        <taxon>Martellivirales</taxon>
        <taxon>Virgaviridae</taxon>
        <taxon>Furovirus</taxon>
        <taxon>Furovirus cerealis</taxon>
    </lineage>
</organism>
<dbReference type="GO" id="GO:0016787">
    <property type="term" value="F:hydrolase activity"/>
    <property type="evidence" value="ECO:0007669"/>
    <property type="project" value="UniProtKB-KW"/>
</dbReference>
<reference evidence="13" key="1">
    <citation type="journal article" date="2000" name="Sci. China, Ser. C, Life Sci.">
        <title>Sequence analysis of a soil-borne wheat mosaic virus isolate from Italy shows that it is the same virus as European wheat mosaic virus and Soil-borne rye mosaic virus.</title>
        <authorList>
            <person name="Yang J."/>
            <person name="Chen J."/>
            <person name="Chen J."/>
            <person name="Adams M.J."/>
        </authorList>
    </citation>
    <scope>NUCLEOTIDE SEQUENCE</scope>
</reference>
<dbReference type="GO" id="GO:0008174">
    <property type="term" value="F:mRNA methyltransferase activity"/>
    <property type="evidence" value="ECO:0007669"/>
    <property type="project" value="UniProtKB-UniRule"/>
</dbReference>
<dbReference type="InterPro" id="IPR001788">
    <property type="entry name" value="RNA-dep_RNA_pol_alsuvir"/>
</dbReference>
<dbReference type="InterPro" id="IPR027351">
    <property type="entry name" value="(+)RNA_virus_helicase_core_dom"/>
</dbReference>
<evidence type="ECO:0000259" key="12">
    <source>
        <dbReference type="PROSITE" id="PS51743"/>
    </source>
</evidence>
<keyword evidence="8" id="KW-0693">Viral RNA replication</keyword>
<dbReference type="Pfam" id="PF01443">
    <property type="entry name" value="Viral_helicase1"/>
    <property type="match status" value="1"/>
</dbReference>
<evidence type="ECO:0000259" key="11">
    <source>
        <dbReference type="PROSITE" id="PS51657"/>
    </source>
</evidence>
<evidence type="ECO:0000256" key="9">
    <source>
        <dbReference type="ARBA" id="ARBA00047984"/>
    </source>
</evidence>
<dbReference type="InterPro" id="IPR027417">
    <property type="entry name" value="P-loop_NTPase"/>
</dbReference>
<dbReference type="InterPro" id="IPR047310">
    <property type="entry name" value="Virgaviridae_RdRp"/>
</dbReference>
<proteinExistence type="predicted"/>
<evidence type="ECO:0000256" key="2">
    <source>
        <dbReference type="ARBA" id="ARBA00022484"/>
    </source>
</evidence>
<evidence type="ECO:0000313" key="13">
    <source>
        <dbReference type="EMBL" id="CAC20155.1"/>
    </source>
</evidence>
<dbReference type="SUPFAM" id="SSF52540">
    <property type="entry name" value="P-loop containing nucleoside triphosphate hydrolases"/>
    <property type="match status" value="1"/>
</dbReference>
<feature type="domain" description="RdRp catalytic" evidence="10">
    <location>
        <begin position="1569"/>
        <end position="1682"/>
    </location>
</feature>
<dbReference type="GO" id="GO:0016556">
    <property type="term" value="P:mRNA modification"/>
    <property type="evidence" value="ECO:0007669"/>
    <property type="project" value="InterPro"/>
</dbReference>
<dbReference type="GO" id="GO:0003723">
    <property type="term" value="F:RNA binding"/>
    <property type="evidence" value="ECO:0007669"/>
    <property type="project" value="InterPro"/>
</dbReference>
<dbReference type="GO" id="GO:0006396">
    <property type="term" value="P:RNA processing"/>
    <property type="evidence" value="ECO:0007669"/>
    <property type="project" value="InterPro"/>
</dbReference>
<evidence type="ECO:0000256" key="3">
    <source>
        <dbReference type="ARBA" id="ARBA00022679"/>
    </source>
</evidence>
<feature type="domain" description="(+)RNA virus helicase C-terminal" evidence="11">
    <location>
        <begin position="978"/>
        <end position="1308"/>
    </location>
</feature>
<dbReference type="Pfam" id="PF00978">
    <property type="entry name" value="RdRP_2"/>
    <property type="match status" value="1"/>
</dbReference>
<accession>Q9DJG6</accession>